<keyword evidence="6" id="KW-1185">Reference proteome</keyword>
<evidence type="ECO:0000256" key="2">
    <source>
        <dbReference type="ARBA" id="ARBA00022737"/>
    </source>
</evidence>
<sequence>MNKLNTVDYLKLSCCSVLAAAITACGGGSGSSGSAGIGNGGGQIGGQQAAPASVSVTANGTKTLRFTWEAVSGAESYTLSENTDGLSGFTEIVADIDGSATTYDLVVPLAERTNAQYILSACSQSDCADSAAVSPSDDVLNAAIGYLKAQAGDTGRGIVTTGQFGIAMDMSDDGKMMVVSAKGEDGDRGGVYVYSMGDNGWELNAALQPPVADPGDEYGRDVAISAGGTEIIVGSPGEDSSQASVPTMNDITNIGIAYVYWYGATGWTLVEKLKPFTAGGHSFGRSVDMTDDGMAVVVGAPQTDGYEGSVTYYEFTSGAGYQHRHTITDTLAQTGDRFGMSVAISGDGSTLAVGEPFEANYNTGVGASKTPKNSMPSPSSLNSGAVFVYGFDESTNRFNEQSYIKAEAVGENHYFGWSVDLSDNGNLLAVGSYGDNSPLTGINNPATQTSYSTDVGAVYTYRRAASVWSFEAFIKASNATFDYAFGNKVKLSDDGSRLLVGSSREDGGDGGLRADQTSTSEDRAGAAYLFTHDGTEWSQEAYIKSPNIESGDVFGGSLAMSADAETIAIGAYHENGDGTALSNNDKVDSGAVYIY</sequence>
<dbReference type="Gene3D" id="2.130.10.130">
    <property type="entry name" value="Integrin alpha, N-terminal"/>
    <property type="match status" value="2"/>
</dbReference>
<dbReference type="InterPro" id="IPR013783">
    <property type="entry name" value="Ig-like_fold"/>
</dbReference>
<dbReference type="PROSITE" id="PS51257">
    <property type="entry name" value="PROKAR_LIPOPROTEIN"/>
    <property type="match status" value="1"/>
</dbReference>
<dbReference type="InterPro" id="IPR013519">
    <property type="entry name" value="Int_alpha_beta-p"/>
</dbReference>
<evidence type="ECO:0008006" key="7">
    <source>
        <dbReference type="Google" id="ProtNLM"/>
    </source>
</evidence>
<evidence type="ECO:0000256" key="4">
    <source>
        <dbReference type="SAM" id="SignalP"/>
    </source>
</evidence>
<dbReference type="Pfam" id="PF14312">
    <property type="entry name" value="FG-GAP_2"/>
    <property type="match status" value="2"/>
</dbReference>
<dbReference type="PANTHER" id="PTHR36220:SF1">
    <property type="entry name" value="GAMMA TUBULIN COMPLEX COMPONENT C-TERMINAL DOMAIN-CONTAINING PROTEIN"/>
    <property type="match status" value="1"/>
</dbReference>
<keyword evidence="1 4" id="KW-0732">Signal</keyword>
<dbReference type="PANTHER" id="PTHR36220">
    <property type="entry name" value="UNNAMED PRODUCT"/>
    <property type="match status" value="1"/>
</dbReference>
<feature type="signal peptide" evidence="4">
    <location>
        <begin position="1"/>
        <end position="19"/>
    </location>
</feature>
<dbReference type="SMART" id="SM00191">
    <property type="entry name" value="Int_alpha"/>
    <property type="match status" value="5"/>
</dbReference>
<dbReference type="InterPro" id="IPR013517">
    <property type="entry name" value="FG-GAP"/>
</dbReference>
<feature type="chain" id="PRO_5047477966" description="FG-GAP repeat-containing protein" evidence="4">
    <location>
        <begin position="20"/>
        <end position="595"/>
    </location>
</feature>
<dbReference type="RefSeq" id="WP_353294209.1">
    <property type="nucleotide sequence ID" value="NZ_BAABWH010000003.1"/>
</dbReference>
<evidence type="ECO:0000313" key="5">
    <source>
        <dbReference type="EMBL" id="GAA6145281.1"/>
    </source>
</evidence>
<dbReference type="SUPFAM" id="SSF69322">
    <property type="entry name" value="Tricorn protease domain 2"/>
    <property type="match status" value="1"/>
</dbReference>
<name>A0ABP9ZYP8_9GAMM</name>
<protein>
    <recommendedName>
        <fullName evidence="7">FG-GAP repeat-containing protein</fullName>
    </recommendedName>
</protein>
<keyword evidence="3" id="KW-0325">Glycoprotein</keyword>
<accession>A0ABP9ZYP8</accession>
<proteinExistence type="predicted"/>
<organism evidence="5 6">
    <name type="scientific">Thalassolituus maritimus</name>
    <dbReference type="NCBI Taxonomy" id="484498"/>
    <lineage>
        <taxon>Bacteria</taxon>
        <taxon>Pseudomonadati</taxon>
        <taxon>Pseudomonadota</taxon>
        <taxon>Gammaproteobacteria</taxon>
        <taxon>Oceanospirillales</taxon>
        <taxon>Oceanospirillaceae</taxon>
        <taxon>Thalassolituus</taxon>
    </lineage>
</organism>
<evidence type="ECO:0000313" key="6">
    <source>
        <dbReference type="Proteomes" id="UP001481413"/>
    </source>
</evidence>
<reference evidence="5 6" key="1">
    <citation type="submission" date="2024-04" db="EMBL/GenBank/DDBJ databases">
        <title>Draft genome sequence of Thalassolituus maritimus NBRC 116585.</title>
        <authorList>
            <person name="Miyakawa T."/>
            <person name="Kusuya Y."/>
            <person name="Miura T."/>
        </authorList>
    </citation>
    <scope>NUCLEOTIDE SEQUENCE [LARGE SCALE GENOMIC DNA]</scope>
    <source>
        <strain evidence="5 6">5NW40-0001</strain>
    </source>
</reference>
<evidence type="ECO:0000256" key="3">
    <source>
        <dbReference type="ARBA" id="ARBA00023180"/>
    </source>
</evidence>
<keyword evidence="2" id="KW-0677">Repeat</keyword>
<dbReference type="EMBL" id="BAABWH010000003">
    <property type="protein sequence ID" value="GAA6145281.1"/>
    <property type="molecule type" value="Genomic_DNA"/>
</dbReference>
<dbReference type="Proteomes" id="UP001481413">
    <property type="component" value="Unassembled WGS sequence"/>
</dbReference>
<comment type="caution">
    <text evidence="5">The sequence shown here is derived from an EMBL/GenBank/DDBJ whole genome shotgun (WGS) entry which is preliminary data.</text>
</comment>
<dbReference type="InterPro" id="IPR028994">
    <property type="entry name" value="Integrin_alpha_N"/>
</dbReference>
<dbReference type="Gene3D" id="2.60.40.10">
    <property type="entry name" value="Immunoglobulins"/>
    <property type="match status" value="1"/>
</dbReference>
<evidence type="ECO:0000256" key="1">
    <source>
        <dbReference type="ARBA" id="ARBA00022729"/>
    </source>
</evidence>
<gene>
    <name evidence="5" type="ORF">NBRC116585_13990</name>
</gene>